<gene>
    <name evidence="1" type="ORF">ikelab_00660</name>
</gene>
<dbReference type="GO" id="GO:0015031">
    <property type="term" value="P:protein transport"/>
    <property type="evidence" value="ECO:0007669"/>
    <property type="project" value="InterPro"/>
</dbReference>
<proteinExistence type="predicted"/>
<evidence type="ECO:0000313" key="1">
    <source>
        <dbReference type="EMBL" id="GFO50791.1"/>
    </source>
</evidence>
<organism evidence="1 2">
    <name type="scientific">Lactococcus garvieae</name>
    <dbReference type="NCBI Taxonomy" id="1363"/>
    <lineage>
        <taxon>Bacteria</taxon>
        <taxon>Bacillati</taxon>
        <taxon>Bacillota</taxon>
        <taxon>Bacilli</taxon>
        <taxon>Lactobacillales</taxon>
        <taxon>Streptococcaceae</taxon>
        <taxon>Lactococcus</taxon>
    </lineage>
</organism>
<reference evidence="1 2" key="1">
    <citation type="submission" date="2020-06" db="EMBL/GenBank/DDBJ databases">
        <title>Draft genome sequence of Lactic acid bacteria from Okinawan-style tofu.</title>
        <authorList>
            <person name="Takara I."/>
            <person name="Ikematsu S."/>
        </authorList>
    </citation>
    <scope>NUCLEOTIDE SEQUENCE [LARGE SCALE GENOMIC DNA]</scope>
    <source>
        <strain evidence="2">lg38</strain>
    </source>
</reference>
<protein>
    <submittedName>
        <fullName evidence="1">Uncharacterized protein</fullName>
    </submittedName>
</protein>
<accession>A0A6L2ZSY7</accession>
<dbReference type="EMBL" id="BLXU01000001">
    <property type="protein sequence ID" value="GFO50791.1"/>
    <property type="molecule type" value="Genomic_DNA"/>
</dbReference>
<comment type="caution">
    <text evidence="1">The sequence shown here is derived from an EMBL/GenBank/DDBJ whole genome shotgun (WGS) entry which is preliminary data.</text>
</comment>
<dbReference type="Pfam" id="PF16993">
    <property type="entry name" value="Asp1"/>
    <property type="match status" value="1"/>
</dbReference>
<dbReference type="AlphaFoldDB" id="A0A6L2ZSY7"/>
<evidence type="ECO:0000313" key="2">
    <source>
        <dbReference type="Proteomes" id="UP000504756"/>
    </source>
</evidence>
<dbReference type="InterPro" id="IPR022372">
    <property type="entry name" value="Accessory_SS_Asp1"/>
</dbReference>
<sequence>MIYFVPAWNKKIQSGLSTDDLMGQIQSFMSSDIEYKILISDYMPELRYFLHRYDLL</sequence>
<dbReference type="Proteomes" id="UP000504756">
    <property type="component" value="Unassembled WGS sequence"/>
</dbReference>
<name>A0A6L2ZSY7_9LACT</name>